<dbReference type="Proteomes" id="UP000285343">
    <property type="component" value="Unassembled WGS sequence"/>
</dbReference>
<dbReference type="GO" id="GO:0046872">
    <property type="term" value="F:metal ion binding"/>
    <property type="evidence" value="ECO:0007669"/>
    <property type="project" value="UniProtKB-KW"/>
</dbReference>
<accession>A0A412X6I8</accession>
<evidence type="ECO:0000313" key="3">
    <source>
        <dbReference type="EMBL" id="RGV36521.1"/>
    </source>
</evidence>
<evidence type="ECO:0000313" key="4">
    <source>
        <dbReference type="Proteomes" id="UP000285343"/>
    </source>
</evidence>
<dbReference type="RefSeq" id="WP_117947972.1">
    <property type="nucleotide sequence ID" value="NZ_QRZC01000040.1"/>
</dbReference>
<evidence type="ECO:0000256" key="1">
    <source>
        <dbReference type="ARBA" id="ARBA00022723"/>
    </source>
</evidence>
<feature type="domain" description="DUF7575" evidence="2">
    <location>
        <begin position="65"/>
        <end position="87"/>
    </location>
</feature>
<dbReference type="Pfam" id="PF24460">
    <property type="entry name" value="DUF7575"/>
    <property type="match status" value="1"/>
</dbReference>
<dbReference type="InterPro" id="IPR055997">
    <property type="entry name" value="DUF7575"/>
</dbReference>
<dbReference type="EMBL" id="QRZC01000040">
    <property type="protein sequence ID" value="RGV36521.1"/>
    <property type="molecule type" value="Genomic_DNA"/>
</dbReference>
<dbReference type="AlphaFoldDB" id="A0A412X6I8"/>
<evidence type="ECO:0000259" key="2">
    <source>
        <dbReference type="Pfam" id="PF24460"/>
    </source>
</evidence>
<reference evidence="3 4" key="1">
    <citation type="submission" date="2018-08" db="EMBL/GenBank/DDBJ databases">
        <title>A genome reference for cultivated species of the human gut microbiota.</title>
        <authorList>
            <person name="Zou Y."/>
            <person name="Xue W."/>
            <person name="Luo G."/>
        </authorList>
    </citation>
    <scope>NUCLEOTIDE SEQUENCE [LARGE SCALE GENOMIC DNA]</scope>
    <source>
        <strain evidence="3 4">AF14-42</strain>
    </source>
</reference>
<protein>
    <submittedName>
        <fullName evidence="3">Zinc ribbon domain-containing protein</fullName>
    </submittedName>
</protein>
<sequence>MNILKIERAIALLKPIVWKMPVNKKREAYITLLTAAQKQLPQEVNLVVEEHFIPNCPFPQQIPKGWACPVCGREVDDDAHYCKYCGQAICDD</sequence>
<keyword evidence="1" id="KW-0479">Metal-binding</keyword>
<organism evidence="3 4">
    <name type="scientific">Bacteroides uniformis</name>
    <dbReference type="NCBI Taxonomy" id="820"/>
    <lineage>
        <taxon>Bacteria</taxon>
        <taxon>Pseudomonadati</taxon>
        <taxon>Bacteroidota</taxon>
        <taxon>Bacteroidia</taxon>
        <taxon>Bacteroidales</taxon>
        <taxon>Bacteroidaceae</taxon>
        <taxon>Bacteroides</taxon>
    </lineage>
</organism>
<proteinExistence type="predicted"/>
<dbReference type="InterPro" id="IPR018527">
    <property type="entry name" value="Rubredoxin_Fe_BS"/>
</dbReference>
<gene>
    <name evidence="3" type="ORF">DWW14_21045</name>
</gene>
<dbReference type="PROSITE" id="PS00202">
    <property type="entry name" value="RUBREDOXIN"/>
    <property type="match status" value="1"/>
</dbReference>
<name>A0A412X6I8_BACUN</name>
<comment type="caution">
    <text evidence="3">The sequence shown here is derived from an EMBL/GenBank/DDBJ whole genome shotgun (WGS) entry which is preliminary data.</text>
</comment>